<gene>
    <name evidence="2" type="ORF">WMG39_17455</name>
</gene>
<feature type="transmembrane region" description="Helical" evidence="1">
    <location>
        <begin position="6"/>
        <end position="22"/>
    </location>
</feature>
<proteinExistence type="predicted"/>
<keyword evidence="3" id="KW-1185">Reference proteome</keyword>
<evidence type="ECO:0000313" key="2">
    <source>
        <dbReference type="EMBL" id="MEK0186623.1"/>
    </source>
</evidence>
<keyword evidence="1" id="KW-0812">Transmembrane</keyword>
<evidence type="ECO:0000313" key="3">
    <source>
        <dbReference type="Proteomes" id="UP001384579"/>
    </source>
</evidence>
<dbReference type="Proteomes" id="UP001384579">
    <property type="component" value="Unassembled WGS sequence"/>
</dbReference>
<protein>
    <submittedName>
        <fullName evidence="2">Uncharacterized protein</fullName>
    </submittedName>
</protein>
<sequence>MVAAGVLVQVAIWAFSVWVWVLSKPNSGWHFASYLLMVATLVTVVFNLNPLNKFDGYYLLVALTGINNLRSRSFQFYAHLLRREQIWEESSDCWILAAYAPFSIAYTVWVLGYLFSVVVDLALQNMPMFIDFSKFNLLSGS</sequence>
<keyword evidence="1" id="KW-0472">Membrane</keyword>
<keyword evidence="1" id="KW-1133">Transmembrane helix</keyword>
<evidence type="ECO:0000256" key="1">
    <source>
        <dbReference type="SAM" id="Phobius"/>
    </source>
</evidence>
<name>A0ABU8YR11_9CYAN</name>
<accession>A0ABU8YR11</accession>
<comment type="caution">
    <text evidence="2">The sequence shown here is derived from an EMBL/GenBank/DDBJ whole genome shotgun (WGS) entry which is preliminary data.</text>
</comment>
<feature type="transmembrane region" description="Helical" evidence="1">
    <location>
        <begin position="29"/>
        <end position="48"/>
    </location>
</feature>
<organism evidence="2 3">
    <name type="scientific">Microcoleus anatoxicus PTRS2</name>
    <dbReference type="NCBI Taxonomy" id="2705321"/>
    <lineage>
        <taxon>Bacteria</taxon>
        <taxon>Bacillati</taxon>
        <taxon>Cyanobacteriota</taxon>
        <taxon>Cyanophyceae</taxon>
        <taxon>Oscillatoriophycideae</taxon>
        <taxon>Oscillatoriales</taxon>
        <taxon>Microcoleaceae</taxon>
        <taxon>Microcoleus</taxon>
        <taxon>Microcoleus anatoxicus</taxon>
    </lineage>
</organism>
<feature type="transmembrane region" description="Helical" evidence="1">
    <location>
        <begin position="104"/>
        <end position="123"/>
    </location>
</feature>
<reference evidence="2 3" key="1">
    <citation type="journal article" date="2020" name="Harmful Algae">
        <title>Molecular and morphological characterization of a novel dihydroanatoxin-a producing Microcoleus species (cyanobacteria) from the Russian River, California, USA.</title>
        <authorList>
            <person name="Conklin K.Y."/>
            <person name="Stancheva R."/>
            <person name="Otten T.G."/>
            <person name="Fadness R."/>
            <person name="Boyer G.L."/>
            <person name="Read B."/>
            <person name="Zhang X."/>
            <person name="Sheath R.G."/>
        </authorList>
    </citation>
    <scope>NUCLEOTIDE SEQUENCE [LARGE SCALE GENOMIC DNA]</scope>
    <source>
        <strain evidence="2 3">PTRS2</strain>
    </source>
</reference>
<dbReference type="EMBL" id="JBBLXS010000237">
    <property type="protein sequence ID" value="MEK0186623.1"/>
    <property type="molecule type" value="Genomic_DNA"/>
</dbReference>
<dbReference type="RefSeq" id="WP_340541652.1">
    <property type="nucleotide sequence ID" value="NZ_JBBLXS010000237.1"/>
</dbReference>